<accession>A0A8H7ARF5</accession>
<proteinExistence type="predicted"/>
<evidence type="ECO:0000313" key="1">
    <source>
        <dbReference type="EMBL" id="KAF7514095.1"/>
    </source>
</evidence>
<sequence length="61" mass="7069">MIGIPPEVMLLLTKAFRVWQSQSSVNSEKTIDYMEKRRTGELKSFGYPVGEYTAEWVELVE</sequence>
<gene>
    <name evidence="1" type="ORF">GJ744_004420</name>
</gene>
<organism evidence="1 2">
    <name type="scientific">Endocarpon pusillum</name>
    <dbReference type="NCBI Taxonomy" id="364733"/>
    <lineage>
        <taxon>Eukaryota</taxon>
        <taxon>Fungi</taxon>
        <taxon>Dikarya</taxon>
        <taxon>Ascomycota</taxon>
        <taxon>Pezizomycotina</taxon>
        <taxon>Eurotiomycetes</taxon>
        <taxon>Chaetothyriomycetidae</taxon>
        <taxon>Verrucariales</taxon>
        <taxon>Verrucariaceae</taxon>
        <taxon>Endocarpon</taxon>
    </lineage>
</organism>
<dbReference type="EMBL" id="JAACFV010000002">
    <property type="protein sequence ID" value="KAF7514095.1"/>
    <property type="molecule type" value="Genomic_DNA"/>
</dbReference>
<evidence type="ECO:0000313" key="2">
    <source>
        <dbReference type="Proteomes" id="UP000606974"/>
    </source>
</evidence>
<keyword evidence="2" id="KW-1185">Reference proteome</keyword>
<reference evidence="1" key="1">
    <citation type="submission" date="2020-02" db="EMBL/GenBank/DDBJ databases">
        <authorList>
            <person name="Palmer J.M."/>
        </authorList>
    </citation>
    <scope>NUCLEOTIDE SEQUENCE</scope>
    <source>
        <strain evidence="1">EPUS1.4</strain>
        <tissue evidence="1">Thallus</tissue>
    </source>
</reference>
<comment type="caution">
    <text evidence="1">The sequence shown here is derived from an EMBL/GenBank/DDBJ whole genome shotgun (WGS) entry which is preliminary data.</text>
</comment>
<protein>
    <submittedName>
        <fullName evidence="1">Uncharacterized protein</fullName>
    </submittedName>
</protein>
<name>A0A8H7ARF5_9EURO</name>
<dbReference type="AlphaFoldDB" id="A0A8H7ARF5"/>
<dbReference type="Proteomes" id="UP000606974">
    <property type="component" value="Unassembled WGS sequence"/>
</dbReference>